<dbReference type="OrthoDB" id="7740483at2759"/>
<evidence type="ECO:0000256" key="8">
    <source>
        <dbReference type="ARBA" id="ARBA00023180"/>
    </source>
</evidence>
<keyword evidence="13" id="KW-1185">Reference proteome</keyword>
<evidence type="ECO:0000256" key="10">
    <source>
        <dbReference type="SAM" id="SignalP"/>
    </source>
</evidence>
<sequence>MNLYLPCLLLLLCSLNGFSQKADKKLQQAVLNYIFNELRTAHTLLFTCQFNDTINFIKYVSPFHPFLEIIYPNSRYDLDTLLTHRTHGNTSILVDCKCSSAKELLIKASADSFFNTTYNWILWDEHGACLAYLTSPEIKYFGPNAQLLQVVANESVYQISDCHSKGRHLGAPLEIVPIATVYHGDNGATHIGLINDVQQMRSIYDRGNFNGLVLRGATVIDRNNISDKHQIEKLLSGIKKEDGITSFSKYHFALLEIIRDRLNFSLTYRNARGWAGRLGNTSFRLGYIGIMSRKEVDIGASASYNRLNRYSELDIIHQGWKFESAFLYRLTPNLLVRNSKGNFLAPFEMYVWIVTTVVAVVITAMWIRIEWSLSRLNIGTFIIIPVNVVGVFCQQGLETSPRAVSTRVIALTTFLFSLILYNFYTSSVVGGLLSNTNQGPSTVEELITSKLQVSFEDIGYYKVLFHDRKVPIANKLLETKILPKIDRNGLPLYTQLKNALPYMRRGEFAFHCELVDAYPEIAKQFDVTEICDLRVVHGLIETELINSVVHKNSIYTELLRIIMVRMKESGLIKRLLIERQPKKPECQNLYTVYPVTFNGMANAMVLLAIGIALSAICGCVEVLSAKFWKI</sequence>
<comment type="similarity">
    <text evidence="2">Belongs to the glutamate-gated ion channel (TC 1.A.10.1) family.</text>
</comment>
<evidence type="ECO:0000256" key="3">
    <source>
        <dbReference type="ARBA" id="ARBA00022475"/>
    </source>
</evidence>
<comment type="subcellular location">
    <subcellularLocation>
        <location evidence="1">Cell membrane</location>
        <topology evidence="1">Multi-pass membrane protein</topology>
    </subcellularLocation>
</comment>
<dbReference type="Gene3D" id="1.10.287.70">
    <property type="match status" value="1"/>
</dbReference>
<evidence type="ECO:0000313" key="12">
    <source>
        <dbReference type="EnsemblMetazoa" id="SCAU006223-PA"/>
    </source>
</evidence>
<dbReference type="VEuPathDB" id="VectorBase:SCAU006223"/>
<evidence type="ECO:0000256" key="1">
    <source>
        <dbReference type="ARBA" id="ARBA00004651"/>
    </source>
</evidence>
<name>A0A1I8PA50_STOCA</name>
<reference evidence="12" key="1">
    <citation type="submission" date="2020-05" db="UniProtKB">
        <authorList>
            <consortium name="EnsemblMetazoa"/>
        </authorList>
    </citation>
    <scope>IDENTIFICATION</scope>
    <source>
        <strain evidence="12">USDA</strain>
    </source>
</reference>
<dbReference type="AlphaFoldDB" id="A0A1I8PA50"/>
<feature type="transmembrane region" description="Helical" evidence="9">
    <location>
        <begin position="605"/>
        <end position="628"/>
    </location>
</feature>
<feature type="signal peptide" evidence="10">
    <location>
        <begin position="1"/>
        <end position="21"/>
    </location>
</feature>
<dbReference type="EnsemblMetazoa" id="SCAU006223-RA">
    <property type="protein sequence ID" value="SCAU006223-PA"/>
    <property type="gene ID" value="SCAU006223"/>
</dbReference>
<dbReference type="STRING" id="35570.A0A1I8PA50"/>
<keyword evidence="3" id="KW-1003">Cell membrane</keyword>
<keyword evidence="6 9" id="KW-0472">Membrane</keyword>
<dbReference type="PANTHER" id="PTHR42643:SF32">
    <property type="entry name" value="IONOTROPIC RECEPTOR 31A, ISOFORM C-RELATED"/>
    <property type="match status" value="1"/>
</dbReference>
<evidence type="ECO:0000256" key="2">
    <source>
        <dbReference type="ARBA" id="ARBA00008685"/>
    </source>
</evidence>
<gene>
    <name evidence="12" type="primary">106084519</name>
</gene>
<feature type="transmembrane region" description="Helical" evidence="9">
    <location>
        <begin position="403"/>
        <end position="424"/>
    </location>
</feature>
<dbReference type="Proteomes" id="UP000095300">
    <property type="component" value="Unassembled WGS sequence"/>
</dbReference>
<dbReference type="KEGG" id="scac:106084519"/>
<feature type="transmembrane region" description="Helical" evidence="9">
    <location>
        <begin position="376"/>
        <end position="397"/>
    </location>
</feature>
<evidence type="ECO:0000256" key="5">
    <source>
        <dbReference type="ARBA" id="ARBA00022989"/>
    </source>
</evidence>
<dbReference type="GO" id="GO:0005886">
    <property type="term" value="C:plasma membrane"/>
    <property type="evidence" value="ECO:0007669"/>
    <property type="project" value="UniProtKB-SubCell"/>
</dbReference>
<dbReference type="PANTHER" id="PTHR42643">
    <property type="entry name" value="IONOTROPIC RECEPTOR 20A-RELATED"/>
    <property type="match status" value="1"/>
</dbReference>
<organism evidence="12 13">
    <name type="scientific">Stomoxys calcitrans</name>
    <name type="common">Stable fly</name>
    <name type="synonym">Conops calcitrans</name>
    <dbReference type="NCBI Taxonomy" id="35570"/>
    <lineage>
        <taxon>Eukaryota</taxon>
        <taxon>Metazoa</taxon>
        <taxon>Ecdysozoa</taxon>
        <taxon>Arthropoda</taxon>
        <taxon>Hexapoda</taxon>
        <taxon>Insecta</taxon>
        <taxon>Pterygota</taxon>
        <taxon>Neoptera</taxon>
        <taxon>Endopterygota</taxon>
        <taxon>Diptera</taxon>
        <taxon>Brachycera</taxon>
        <taxon>Muscomorpha</taxon>
        <taxon>Muscoidea</taxon>
        <taxon>Muscidae</taxon>
        <taxon>Stomoxys</taxon>
    </lineage>
</organism>
<dbReference type="SUPFAM" id="SSF53850">
    <property type="entry name" value="Periplasmic binding protein-like II"/>
    <property type="match status" value="1"/>
</dbReference>
<dbReference type="Pfam" id="PF00060">
    <property type="entry name" value="Lig_chan"/>
    <property type="match status" value="1"/>
</dbReference>
<evidence type="ECO:0000313" key="13">
    <source>
        <dbReference type="Proteomes" id="UP000095300"/>
    </source>
</evidence>
<keyword evidence="5 9" id="KW-1133">Transmembrane helix</keyword>
<proteinExistence type="inferred from homology"/>
<dbReference type="GO" id="GO:0015276">
    <property type="term" value="F:ligand-gated monoatomic ion channel activity"/>
    <property type="evidence" value="ECO:0007669"/>
    <property type="project" value="InterPro"/>
</dbReference>
<protein>
    <recommendedName>
        <fullName evidence="11">Ionotropic glutamate receptor C-terminal domain-containing protein</fullName>
    </recommendedName>
</protein>
<evidence type="ECO:0000259" key="11">
    <source>
        <dbReference type="Pfam" id="PF00060"/>
    </source>
</evidence>
<feature type="chain" id="PRO_5009326276" description="Ionotropic glutamate receptor C-terminal domain-containing protein" evidence="10">
    <location>
        <begin position="22"/>
        <end position="630"/>
    </location>
</feature>
<keyword evidence="4 9" id="KW-0812">Transmembrane</keyword>
<feature type="transmembrane region" description="Helical" evidence="9">
    <location>
        <begin position="349"/>
        <end position="369"/>
    </location>
</feature>
<feature type="domain" description="Ionotropic glutamate receptor C-terminal" evidence="11">
    <location>
        <begin position="351"/>
        <end position="450"/>
    </location>
</feature>
<evidence type="ECO:0000256" key="6">
    <source>
        <dbReference type="ARBA" id="ARBA00023136"/>
    </source>
</evidence>
<dbReference type="InterPro" id="IPR052192">
    <property type="entry name" value="Insect_Ionotropic_Sensory_Rcpt"/>
</dbReference>
<evidence type="ECO:0000256" key="9">
    <source>
        <dbReference type="SAM" id="Phobius"/>
    </source>
</evidence>
<evidence type="ECO:0000256" key="7">
    <source>
        <dbReference type="ARBA" id="ARBA00023170"/>
    </source>
</evidence>
<keyword evidence="7" id="KW-0675">Receptor</keyword>
<keyword evidence="8" id="KW-0325">Glycoprotein</keyword>
<evidence type="ECO:0000256" key="4">
    <source>
        <dbReference type="ARBA" id="ARBA00022692"/>
    </source>
</evidence>
<keyword evidence="10" id="KW-0732">Signal</keyword>
<accession>A0A1I8PA50</accession>
<dbReference type="InterPro" id="IPR001320">
    <property type="entry name" value="Iontro_rcpt_C"/>
</dbReference>
<dbReference type="GO" id="GO:0050907">
    <property type="term" value="P:detection of chemical stimulus involved in sensory perception"/>
    <property type="evidence" value="ECO:0007669"/>
    <property type="project" value="UniProtKB-ARBA"/>
</dbReference>